<dbReference type="PANTHER" id="PTHR43581:SF4">
    <property type="entry name" value="ATP_GTP PHOSPHATASE"/>
    <property type="match status" value="1"/>
</dbReference>
<keyword evidence="4" id="KW-1185">Reference proteome</keyword>
<evidence type="ECO:0000259" key="1">
    <source>
        <dbReference type="Pfam" id="PF13175"/>
    </source>
</evidence>
<feature type="domain" description="Endonuclease GajA/Old nuclease/RecF-like AAA" evidence="1">
    <location>
        <begin position="1"/>
        <end position="44"/>
    </location>
</feature>
<dbReference type="Proteomes" id="UP000603602">
    <property type="component" value="Unassembled WGS sequence"/>
</dbReference>
<dbReference type="InterPro" id="IPR003959">
    <property type="entry name" value="ATPase_AAA_core"/>
</dbReference>
<sequence length="583" mass="64915">MILKKVILKKFKRVDTVELDLSASPISVLIGPNNCGKSSVLQGIHFSVTAAIASREADRSTYAQDALLYCPARDFKQLRHGDGYANQSNFGHLQVFADFPDDEGEENYSIRIYRGRNEGNVGCQRSGSAKINAHVANSDNLFSVYVPGLAGIPQTEQFRSESVIRRGVASGDANLHLRNVLYILSRRDRGNMLETLKKRMRALFPQFHLWVDFNPAKDVYIGVEISTTGQYGRRCPLELVGTGVLQALQIFSYVTLFSPKLLLLDEPDSHLHPDNQVLLAEALRYITSESGTKVVISTHSRHLVEAMYGEANFVWLKNGSVFKQGVELERLPLLLDIGALDSFDKLMAGTISFVFLTEDTDKRMLQALVARSGFPMSKCLIYSYKTSTNLESAKILAAFILKSAPKTTVVIHRDRDFMTDEEVGTVSAKISDVGAVPFITEHSDVEGYFIVPGHIAELTGKDPSEVAEWLNSIAREEHVAIQHDFTRKRDELKQLLYKGAAKFPDTIALLGKEIPLPPEKRVGKAMLRRVRSQIKDFAGTVPDFLKPTVHIWSPGLKLILESITDAPVYSPVSRGRPIRVSKL</sequence>
<dbReference type="RefSeq" id="WP_187717083.1">
    <property type="nucleotide sequence ID" value="NZ_JACTAH010000001.1"/>
</dbReference>
<dbReference type="InterPro" id="IPR051396">
    <property type="entry name" value="Bact_Antivir_Def_Nuclease"/>
</dbReference>
<comment type="caution">
    <text evidence="3">The sequence shown here is derived from an EMBL/GenBank/DDBJ whole genome shotgun (WGS) entry which is preliminary data.</text>
</comment>
<dbReference type="Gene3D" id="3.40.50.300">
    <property type="entry name" value="P-loop containing nucleotide triphosphate hydrolases"/>
    <property type="match status" value="2"/>
</dbReference>
<proteinExistence type="predicted"/>
<accession>A0ABR9B7E4</accession>
<dbReference type="InterPro" id="IPR041685">
    <property type="entry name" value="AAA_GajA/Old/RecF-like"/>
</dbReference>
<dbReference type="EMBL" id="JACYTO010000001">
    <property type="protein sequence ID" value="MBD8502293.1"/>
    <property type="molecule type" value="Genomic_DNA"/>
</dbReference>
<gene>
    <name evidence="3" type="ORF">IFO67_05315</name>
</gene>
<dbReference type="SUPFAM" id="SSF52540">
    <property type="entry name" value="P-loop containing nucleoside triphosphate hydrolases"/>
    <property type="match status" value="1"/>
</dbReference>
<evidence type="ECO:0000313" key="4">
    <source>
        <dbReference type="Proteomes" id="UP000603602"/>
    </source>
</evidence>
<evidence type="ECO:0000313" key="3">
    <source>
        <dbReference type="EMBL" id="MBD8502293.1"/>
    </source>
</evidence>
<name>A0ABR9B7E4_9RHOO</name>
<feature type="domain" description="ATPase AAA-type core" evidence="2">
    <location>
        <begin position="231"/>
        <end position="304"/>
    </location>
</feature>
<protein>
    <submittedName>
        <fullName evidence="3">AAA family ATPase</fullName>
    </submittedName>
</protein>
<dbReference type="PANTHER" id="PTHR43581">
    <property type="entry name" value="ATP/GTP PHOSPHATASE"/>
    <property type="match status" value="1"/>
</dbReference>
<dbReference type="Pfam" id="PF13175">
    <property type="entry name" value="AAA_15"/>
    <property type="match status" value="1"/>
</dbReference>
<reference evidence="4" key="1">
    <citation type="submission" date="2023-07" db="EMBL/GenBank/DDBJ databases">
        <title>Thauera sp. CAU 1555 isolated from sand of Yaerae Beach.</title>
        <authorList>
            <person name="Kim W."/>
        </authorList>
    </citation>
    <scope>NUCLEOTIDE SEQUENCE [LARGE SCALE GENOMIC DNA]</scope>
    <source>
        <strain evidence="4">CAU 1555</strain>
    </source>
</reference>
<dbReference type="Pfam" id="PF13304">
    <property type="entry name" value="AAA_21"/>
    <property type="match status" value="1"/>
</dbReference>
<dbReference type="InterPro" id="IPR027417">
    <property type="entry name" value="P-loop_NTPase"/>
</dbReference>
<organism evidence="3 4">
    <name type="scientific">Thauera sedimentorum</name>
    <dbReference type="NCBI Taxonomy" id="2767595"/>
    <lineage>
        <taxon>Bacteria</taxon>
        <taxon>Pseudomonadati</taxon>
        <taxon>Pseudomonadota</taxon>
        <taxon>Betaproteobacteria</taxon>
        <taxon>Rhodocyclales</taxon>
        <taxon>Zoogloeaceae</taxon>
        <taxon>Thauera</taxon>
    </lineage>
</organism>
<evidence type="ECO:0000259" key="2">
    <source>
        <dbReference type="Pfam" id="PF13304"/>
    </source>
</evidence>